<dbReference type="STRING" id="1914963.AWW67_13330"/>
<keyword evidence="1" id="KW-0472">Membrane</keyword>
<feature type="transmembrane region" description="Helical" evidence="1">
    <location>
        <begin position="77"/>
        <end position="99"/>
    </location>
</feature>
<gene>
    <name evidence="2" type="ORF">AWW67_13330</name>
</gene>
<accession>A0A150XKY5</accession>
<feature type="transmembrane region" description="Helical" evidence="1">
    <location>
        <begin position="182"/>
        <end position="199"/>
    </location>
</feature>
<keyword evidence="1" id="KW-1133">Transmembrane helix</keyword>
<organism evidence="2 3">
    <name type="scientific">Roseivirga seohaensis</name>
    <dbReference type="NCBI Taxonomy" id="1914963"/>
    <lineage>
        <taxon>Bacteria</taxon>
        <taxon>Pseudomonadati</taxon>
        <taxon>Bacteroidota</taxon>
        <taxon>Cytophagia</taxon>
        <taxon>Cytophagales</taxon>
        <taxon>Roseivirgaceae</taxon>
        <taxon>Roseivirga</taxon>
    </lineage>
</organism>
<name>A0A150XKY5_9BACT</name>
<reference evidence="2 3" key="1">
    <citation type="submission" date="2016-01" db="EMBL/GenBank/DDBJ databases">
        <title>Genome sequencing of Roseivirga seohaensis SW-152.</title>
        <authorList>
            <person name="Selvaratnam C."/>
            <person name="Thevarajoo S."/>
            <person name="Goh K.M."/>
            <person name="Ee R."/>
            <person name="Chan K.-G."/>
            <person name="Chong C.S."/>
        </authorList>
    </citation>
    <scope>NUCLEOTIDE SEQUENCE [LARGE SCALE GENOMIC DNA]</scope>
    <source>
        <strain evidence="2 3">SW-152</strain>
    </source>
</reference>
<dbReference type="EMBL" id="LRPB01000049">
    <property type="protein sequence ID" value="KYG79351.1"/>
    <property type="molecule type" value="Genomic_DNA"/>
</dbReference>
<sequence>MRTEQTHFEDKSRGRCYGDKALYMGFKQSSLIRDLCIGKREAPYQVASLWINFNRAIFTYSGYIVTRFNFGSQKFGLIFFCFILLMQLCIGSGAIPIILKPLVPYSFALLPIWYDHSELFDIFIGRTRSYALLSYSALTLLFGAIHLVRLWFVKDIDLNSSGESFLYITLEKTKLKVSESSVAYIEALLFLVIGVLSWRYWNDPYFGFFMIMVGICSWSSEFDKNSDIDHQKSISSI</sequence>
<dbReference type="Proteomes" id="UP000075663">
    <property type="component" value="Unassembled WGS sequence"/>
</dbReference>
<feature type="transmembrane region" description="Helical" evidence="1">
    <location>
        <begin position="130"/>
        <end position="152"/>
    </location>
</feature>
<dbReference type="RefSeq" id="WP_062303486.1">
    <property type="nucleotide sequence ID" value="NZ_LRPB01000049.1"/>
</dbReference>
<evidence type="ECO:0000256" key="1">
    <source>
        <dbReference type="SAM" id="Phobius"/>
    </source>
</evidence>
<evidence type="ECO:0000313" key="3">
    <source>
        <dbReference type="Proteomes" id="UP000075663"/>
    </source>
</evidence>
<dbReference type="AlphaFoldDB" id="A0A150XKY5"/>
<proteinExistence type="predicted"/>
<keyword evidence="1" id="KW-0812">Transmembrane</keyword>
<feature type="transmembrane region" description="Helical" evidence="1">
    <location>
        <begin position="205"/>
        <end position="222"/>
    </location>
</feature>
<evidence type="ECO:0000313" key="2">
    <source>
        <dbReference type="EMBL" id="KYG79351.1"/>
    </source>
</evidence>
<comment type="caution">
    <text evidence="2">The sequence shown here is derived from an EMBL/GenBank/DDBJ whole genome shotgun (WGS) entry which is preliminary data.</text>
</comment>
<protein>
    <submittedName>
        <fullName evidence="2">Uncharacterized protein</fullName>
    </submittedName>
</protein>